<dbReference type="GO" id="GO:0015833">
    <property type="term" value="P:peptide transport"/>
    <property type="evidence" value="ECO:0007669"/>
    <property type="project" value="TreeGrafter"/>
</dbReference>
<dbReference type="PROSITE" id="PS01040">
    <property type="entry name" value="SBP_BACTERIAL_5"/>
    <property type="match status" value="1"/>
</dbReference>
<evidence type="ECO:0000256" key="1">
    <source>
        <dbReference type="ARBA" id="ARBA00004193"/>
    </source>
</evidence>
<gene>
    <name evidence="7" type="ORF">HMPREF0083_03294</name>
</gene>
<dbReference type="PIRSF" id="PIRSF002741">
    <property type="entry name" value="MppA"/>
    <property type="match status" value="1"/>
</dbReference>
<dbReference type="Proteomes" id="UP000016511">
    <property type="component" value="Unassembled WGS sequence"/>
</dbReference>
<dbReference type="eggNOG" id="COG0747">
    <property type="taxonomic scope" value="Bacteria"/>
</dbReference>
<dbReference type="HOGENOM" id="CLU_017028_7_3_9"/>
<keyword evidence="5" id="KW-0472">Membrane</keyword>
<dbReference type="EMBL" id="AWSJ01000200">
    <property type="protein sequence ID" value="ERI08566.1"/>
    <property type="molecule type" value="Genomic_DNA"/>
</dbReference>
<dbReference type="STRING" id="649747.HMPREF0083_03294"/>
<dbReference type="Pfam" id="PF00496">
    <property type="entry name" value="SBP_bac_5"/>
    <property type="match status" value="1"/>
</dbReference>
<dbReference type="InterPro" id="IPR023765">
    <property type="entry name" value="SBP_5_CS"/>
</dbReference>
<evidence type="ECO:0000256" key="3">
    <source>
        <dbReference type="ARBA" id="ARBA00022448"/>
    </source>
</evidence>
<feature type="transmembrane region" description="Helical" evidence="5">
    <location>
        <begin position="37"/>
        <end position="57"/>
    </location>
</feature>
<comment type="similarity">
    <text evidence="2">Belongs to the bacterial solute-binding protein 5 family.</text>
</comment>
<evidence type="ECO:0000313" key="8">
    <source>
        <dbReference type="Proteomes" id="UP000016511"/>
    </source>
</evidence>
<dbReference type="InterPro" id="IPR039424">
    <property type="entry name" value="SBP_5"/>
</dbReference>
<reference evidence="7 8" key="1">
    <citation type="submission" date="2013-08" db="EMBL/GenBank/DDBJ databases">
        <authorList>
            <person name="Weinstock G."/>
            <person name="Sodergren E."/>
            <person name="Wylie T."/>
            <person name="Fulton L."/>
            <person name="Fulton R."/>
            <person name="Fronick C."/>
            <person name="O'Laughlin M."/>
            <person name="Godfrey J."/>
            <person name="Miner T."/>
            <person name="Herter B."/>
            <person name="Appelbaum E."/>
            <person name="Cordes M."/>
            <person name="Lek S."/>
            <person name="Wollam A."/>
            <person name="Pepin K.H."/>
            <person name="Palsikar V.B."/>
            <person name="Mitreva M."/>
            <person name="Wilson R.K."/>
        </authorList>
    </citation>
    <scope>NUCLEOTIDE SEQUENCE [LARGE SCALE GENOMIC DNA]</scope>
    <source>
        <strain evidence="7 8">ATCC 12856</strain>
    </source>
</reference>
<protein>
    <submittedName>
        <fullName evidence="7">ABC transporter, substrate-binding protein, family 5</fullName>
    </submittedName>
</protein>
<evidence type="ECO:0000256" key="2">
    <source>
        <dbReference type="ARBA" id="ARBA00005695"/>
    </source>
</evidence>
<dbReference type="Gene3D" id="3.10.105.10">
    <property type="entry name" value="Dipeptide-binding Protein, Domain 3"/>
    <property type="match status" value="1"/>
</dbReference>
<keyword evidence="3" id="KW-0813">Transport</keyword>
<keyword evidence="4" id="KW-0732">Signal</keyword>
<keyword evidence="5" id="KW-0812">Transmembrane</keyword>
<dbReference type="AlphaFoldDB" id="U1YCM5"/>
<evidence type="ECO:0000256" key="4">
    <source>
        <dbReference type="ARBA" id="ARBA00022729"/>
    </source>
</evidence>
<accession>U1YCM5</accession>
<dbReference type="PANTHER" id="PTHR30290">
    <property type="entry name" value="PERIPLASMIC BINDING COMPONENT OF ABC TRANSPORTER"/>
    <property type="match status" value="1"/>
</dbReference>
<dbReference type="Gene3D" id="3.90.76.10">
    <property type="entry name" value="Dipeptide-binding Protein, Domain 1"/>
    <property type="match status" value="1"/>
</dbReference>
<dbReference type="GO" id="GO:1904680">
    <property type="term" value="F:peptide transmembrane transporter activity"/>
    <property type="evidence" value="ECO:0007669"/>
    <property type="project" value="TreeGrafter"/>
</dbReference>
<dbReference type="GO" id="GO:0043190">
    <property type="term" value="C:ATP-binding cassette (ABC) transporter complex"/>
    <property type="evidence" value="ECO:0007669"/>
    <property type="project" value="InterPro"/>
</dbReference>
<dbReference type="InterPro" id="IPR030678">
    <property type="entry name" value="Peptide/Ni-bd"/>
</dbReference>
<comment type="subcellular location">
    <subcellularLocation>
        <location evidence="1">Cell membrane</location>
        <topology evidence="1">Lipid-anchor</topology>
    </subcellularLocation>
</comment>
<dbReference type="GO" id="GO:0042597">
    <property type="term" value="C:periplasmic space"/>
    <property type="evidence" value="ECO:0007669"/>
    <property type="project" value="UniProtKB-ARBA"/>
</dbReference>
<name>U1YCM5_ANEAE</name>
<organism evidence="7 8">
    <name type="scientific">Aneurinibacillus aneurinilyticus ATCC 12856</name>
    <dbReference type="NCBI Taxonomy" id="649747"/>
    <lineage>
        <taxon>Bacteria</taxon>
        <taxon>Bacillati</taxon>
        <taxon>Bacillota</taxon>
        <taxon>Bacilli</taxon>
        <taxon>Bacillales</taxon>
        <taxon>Paenibacillaceae</taxon>
        <taxon>Aneurinibacillus group</taxon>
        <taxon>Aneurinibacillus</taxon>
    </lineage>
</organism>
<evidence type="ECO:0000259" key="6">
    <source>
        <dbReference type="Pfam" id="PF00496"/>
    </source>
</evidence>
<evidence type="ECO:0000256" key="5">
    <source>
        <dbReference type="SAM" id="Phobius"/>
    </source>
</evidence>
<keyword evidence="8" id="KW-1185">Reference proteome</keyword>
<dbReference type="Gene3D" id="3.40.190.10">
    <property type="entry name" value="Periplasmic binding protein-like II"/>
    <property type="match status" value="1"/>
</dbReference>
<sequence length="551" mass="61562">MLHRAQATFGTRLASFFKRYLSIKERTGVMKQRLKNIGLFFLIVSLLAGIIGCSNVANQTANHADEKEIVLAAPRDLAPGEKDAYYTSIITYVWEPLVGMGENGEPIPGLATSWEMANGAKEWIFTLRKGMKFHDGKPVNADAVVTNYKRHWEVSPKNSPFYTLDFKKSYAGLQAIEKVDEQRVKFVFEQPQPTLLYAMENFGSPIYSPDSFAENGDFKGIPAGTGPFKLVSHEKDHYMLLERNEEYYGEKAKAKQIRINVIPDADTRFSALKSGEIMGVIDLGAISPDQANQLKQNHDFSISVNKSSVSHYIHPNGTKYPFNDVKMRQAVSLLLDRKQLVDSLYGGYATPTATMINAMSPFYVEQPIEHSPEKAKKLANEVLQGKRKSVTLIVPSYGIDRYPYKAQAEWVQAVLKEIGLDVSIKILDGAAFKEAQRTGDYNLALATQGLPNMDPYTLLANYMQSHGASNKNYSLGYQNAEADALLKDVQKTLNIEERKKIYGCLLQIAAQDWPTIPLFHDATLVSSNAKLQGLNALPYGVTLPQIERKKE</sequence>
<proteinExistence type="inferred from homology"/>
<dbReference type="CDD" id="cd00995">
    <property type="entry name" value="PBP2_NikA_DppA_OppA_like"/>
    <property type="match status" value="1"/>
</dbReference>
<dbReference type="InterPro" id="IPR000914">
    <property type="entry name" value="SBP_5_dom"/>
</dbReference>
<keyword evidence="5" id="KW-1133">Transmembrane helix</keyword>
<dbReference type="SUPFAM" id="SSF53850">
    <property type="entry name" value="Periplasmic binding protein-like II"/>
    <property type="match status" value="1"/>
</dbReference>
<feature type="domain" description="Solute-binding protein family 5" evidence="6">
    <location>
        <begin position="105"/>
        <end position="468"/>
    </location>
</feature>
<dbReference type="PANTHER" id="PTHR30290:SF9">
    <property type="entry name" value="OLIGOPEPTIDE-BINDING PROTEIN APPA"/>
    <property type="match status" value="1"/>
</dbReference>
<evidence type="ECO:0000313" key="7">
    <source>
        <dbReference type="EMBL" id="ERI08566.1"/>
    </source>
</evidence>
<comment type="caution">
    <text evidence="7">The sequence shown here is derived from an EMBL/GenBank/DDBJ whole genome shotgun (WGS) entry which is preliminary data.</text>
</comment>
<dbReference type="PATRIC" id="fig|649747.3.peg.2986"/>